<dbReference type="PANTHER" id="PTHR11706">
    <property type="entry name" value="SOLUTE CARRIER PROTEIN FAMILY 11 MEMBER"/>
    <property type="match status" value="1"/>
</dbReference>
<feature type="transmembrane region" description="Helical" evidence="6">
    <location>
        <begin position="377"/>
        <end position="398"/>
    </location>
</feature>
<dbReference type="EMBL" id="JAGSIE010000003">
    <property type="protein sequence ID" value="MBR7552614.1"/>
    <property type="molecule type" value="Genomic_DNA"/>
</dbReference>
<dbReference type="GO" id="GO:0005384">
    <property type="term" value="F:manganese ion transmembrane transporter activity"/>
    <property type="evidence" value="ECO:0007669"/>
    <property type="project" value="TreeGrafter"/>
</dbReference>
<evidence type="ECO:0000256" key="2">
    <source>
        <dbReference type="ARBA" id="ARBA00022448"/>
    </source>
</evidence>
<accession>A0A941CSW1</accession>
<comment type="caution">
    <text evidence="7">The sequence shown here is derived from an EMBL/GenBank/DDBJ whole genome shotgun (WGS) entry which is preliminary data.</text>
</comment>
<name>A0A941CSW1_9BACI</name>
<dbReference type="NCBIfam" id="NF037982">
    <property type="entry name" value="Nramp_1"/>
    <property type="match status" value="1"/>
</dbReference>
<gene>
    <name evidence="7" type="ORF">KC820_00465</name>
</gene>
<reference evidence="7 8" key="1">
    <citation type="submission" date="2021-04" db="EMBL/GenBank/DDBJ databases">
        <title>Allobacillus sp. nov. SKP8-2 isolated from shrimp paste.</title>
        <authorList>
            <person name="Tanasupawat S."/>
            <person name="Yiamsombat S."/>
            <person name="Kanchanasin P."/>
            <person name="Kuncharoen N."/>
        </authorList>
    </citation>
    <scope>NUCLEOTIDE SEQUENCE [LARGE SCALE GENOMIC DNA]</scope>
    <source>
        <strain evidence="7 8">SKP8-2</strain>
    </source>
</reference>
<evidence type="ECO:0000256" key="4">
    <source>
        <dbReference type="ARBA" id="ARBA00022989"/>
    </source>
</evidence>
<dbReference type="PRINTS" id="PR00447">
    <property type="entry name" value="NATRESASSCMP"/>
</dbReference>
<keyword evidence="3 6" id="KW-0812">Transmembrane</keyword>
<feature type="transmembrane region" description="Helical" evidence="6">
    <location>
        <begin position="84"/>
        <end position="104"/>
    </location>
</feature>
<comment type="subcellular location">
    <subcellularLocation>
        <location evidence="1">Membrane</location>
        <topology evidence="1">Multi-pass membrane protein</topology>
    </subcellularLocation>
</comment>
<dbReference type="InterPro" id="IPR001046">
    <property type="entry name" value="NRAMP_fam"/>
</dbReference>
<dbReference type="Proteomes" id="UP000675431">
    <property type="component" value="Unassembled WGS sequence"/>
</dbReference>
<feature type="transmembrane region" description="Helical" evidence="6">
    <location>
        <begin position="345"/>
        <end position="365"/>
    </location>
</feature>
<dbReference type="Pfam" id="PF01566">
    <property type="entry name" value="Nramp"/>
    <property type="match status" value="1"/>
</dbReference>
<dbReference type="AlphaFoldDB" id="A0A941CSW1"/>
<feature type="transmembrane region" description="Helical" evidence="6">
    <location>
        <begin position="150"/>
        <end position="169"/>
    </location>
</feature>
<evidence type="ECO:0000256" key="6">
    <source>
        <dbReference type="SAM" id="Phobius"/>
    </source>
</evidence>
<keyword evidence="4 6" id="KW-1133">Transmembrane helix</keyword>
<keyword evidence="5 6" id="KW-0472">Membrane</keyword>
<evidence type="ECO:0000256" key="1">
    <source>
        <dbReference type="ARBA" id="ARBA00004141"/>
    </source>
</evidence>
<feature type="transmembrane region" description="Helical" evidence="6">
    <location>
        <begin position="229"/>
        <end position="254"/>
    </location>
</feature>
<dbReference type="GO" id="GO:0015086">
    <property type="term" value="F:cadmium ion transmembrane transporter activity"/>
    <property type="evidence" value="ECO:0007669"/>
    <property type="project" value="TreeGrafter"/>
</dbReference>
<feature type="transmembrane region" description="Helical" evidence="6">
    <location>
        <begin position="124"/>
        <end position="143"/>
    </location>
</feature>
<evidence type="ECO:0000313" key="7">
    <source>
        <dbReference type="EMBL" id="MBR7552614.1"/>
    </source>
</evidence>
<evidence type="ECO:0000256" key="3">
    <source>
        <dbReference type="ARBA" id="ARBA00022692"/>
    </source>
</evidence>
<feature type="transmembrane region" description="Helical" evidence="6">
    <location>
        <begin position="12"/>
        <end position="33"/>
    </location>
</feature>
<keyword evidence="2" id="KW-0813">Transport</keyword>
<dbReference type="RefSeq" id="WP_212367103.1">
    <property type="nucleotide sequence ID" value="NZ_JAGSIE010000003.1"/>
</dbReference>
<dbReference type="GO" id="GO:0005886">
    <property type="term" value="C:plasma membrane"/>
    <property type="evidence" value="ECO:0007669"/>
    <property type="project" value="TreeGrafter"/>
</dbReference>
<dbReference type="PANTHER" id="PTHR11706:SF33">
    <property type="entry name" value="NATURAL RESISTANCE-ASSOCIATED MACROPHAGE PROTEIN 2"/>
    <property type="match status" value="1"/>
</dbReference>
<protein>
    <submittedName>
        <fullName evidence="7">Nramp family divalent metal transporter</fullName>
    </submittedName>
</protein>
<sequence length="401" mass="43440">MAKKGLVERLKRVGPGTIVAAAIVGPGTVTTASSVGAEFGYTLIWALVFSVLATMFLQEMTTRLGVVSRMDLGAAFRNQFQNPLLKTATILLIISAIFVGNAAYEAGNITGGAIGVAALTNTPVSYWSIVIGFIAALLLWFGNYKMIERVFIVLISVMSFSFIVTAIVIQPDLSEIFGGFAPQIPDGAAILVISLIGTTIVPYTLFLQSATVQERYEGKERLGDSRFDIIFSMIIVMVVTVSIIVTAAVAFPLGTNIENPIDMANQIEPLLGTWAKYVFGLGIFAAGITSAMTAPLAAAYATTGVLGWKQNLKSYKFRAIWLFILIIGVVFASMGYSPIQLIVFSQYANGLILPIIVLFLMFVMNNRRMLGENTNRTWLNIVGWIIFAITLLLALNSFEII</sequence>
<feature type="transmembrane region" description="Helical" evidence="6">
    <location>
        <begin position="39"/>
        <end position="57"/>
    </location>
</feature>
<feature type="transmembrane region" description="Helical" evidence="6">
    <location>
        <begin position="274"/>
        <end position="298"/>
    </location>
</feature>
<dbReference type="GO" id="GO:0034755">
    <property type="term" value="P:iron ion transmembrane transport"/>
    <property type="evidence" value="ECO:0007669"/>
    <property type="project" value="TreeGrafter"/>
</dbReference>
<evidence type="ECO:0000313" key="8">
    <source>
        <dbReference type="Proteomes" id="UP000675431"/>
    </source>
</evidence>
<feature type="transmembrane region" description="Helical" evidence="6">
    <location>
        <begin position="189"/>
        <end position="208"/>
    </location>
</feature>
<evidence type="ECO:0000256" key="5">
    <source>
        <dbReference type="ARBA" id="ARBA00023136"/>
    </source>
</evidence>
<feature type="transmembrane region" description="Helical" evidence="6">
    <location>
        <begin position="319"/>
        <end position="339"/>
    </location>
</feature>
<keyword evidence="8" id="KW-1185">Reference proteome</keyword>
<proteinExistence type="predicted"/>
<organism evidence="7 8">
    <name type="scientific">Allobacillus saliphilus</name>
    <dbReference type="NCBI Taxonomy" id="2912308"/>
    <lineage>
        <taxon>Bacteria</taxon>
        <taxon>Bacillati</taxon>
        <taxon>Bacillota</taxon>
        <taxon>Bacilli</taxon>
        <taxon>Bacillales</taxon>
        <taxon>Bacillaceae</taxon>
        <taxon>Allobacillus</taxon>
    </lineage>
</organism>